<evidence type="ECO:0000256" key="1">
    <source>
        <dbReference type="ARBA" id="ARBA00001933"/>
    </source>
</evidence>
<comment type="cofactor">
    <cofactor evidence="1">
        <name>pyridoxal 5'-phosphate</name>
        <dbReference type="ChEBI" id="CHEBI:597326"/>
    </cofactor>
</comment>
<feature type="domain" description="Tryptophan synthase beta chain-like PALP" evidence="3">
    <location>
        <begin position="22"/>
        <end position="343"/>
    </location>
</feature>
<organism evidence="4 5">
    <name type="scientific">Pseudomonas silesiensis</name>
    <dbReference type="NCBI Taxonomy" id="1853130"/>
    <lineage>
        <taxon>Bacteria</taxon>
        <taxon>Pseudomonadati</taxon>
        <taxon>Pseudomonadota</taxon>
        <taxon>Gammaproteobacteria</taxon>
        <taxon>Pseudomonadales</taxon>
        <taxon>Pseudomonadaceae</taxon>
        <taxon>Pseudomonas</taxon>
    </lineage>
</organism>
<dbReference type="InterPro" id="IPR010081">
    <property type="entry name" value="DiNH2opropionate_NH3_lyase"/>
</dbReference>
<dbReference type="Proteomes" id="UP000078354">
    <property type="component" value="Chromosome"/>
</dbReference>
<dbReference type="AlphaFoldDB" id="A0A191Z2V5"/>
<evidence type="ECO:0000313" key="4">
    <source>
        <dbReference type="EMBL" id="ANJ59364.1"/>
    </source>
</evidence>
<evidence type="ECO:0000313" key="5">
    <source>
        <dbReference type="Proteomes" id="UP000078354"/>
    </source>
</evidence>
<dbReference type="GO" id="GO:0030170">
    <property type="term" value="F:pyridoxal phosphate binding"/>
    <property type="evidence" value="ECO:0007669"/>
    <property type="project" value="InterPro"/>
</dbReference>
<proteinExistence type="predicted"/>
<dbReference type="NCBIfam" id="NF006058">
    <property type="entry name" value="PRK08206.1"/>
    <property type="match status" value="1"/>
</dbReference>
<dbReference type="STRING" id="1853130.PMA3_14585"/>
<keyword evidence="4" id="KW-0456">Lyase</keyword>
<protein>
    <submittedName>
        <fullName evidence="4">PLP-dependent lyase/thiolase</fullName>
    </submittedName>
</protein>
<keyword evidence="5" id="KW-1185">Reference proteome</keyword>
<sequence length="377" mass="39838">MKPFTPASLDQVRSHLQCIDYKVTPLFSLPELAAERGVGAIFVKDESQRSTLKSFKALGGAHAVVRVVLQEASKGLGRTVEPDEILTPEVQKVAASLTITCATDGNHGRSVAAAAKVVGCRSVIYVHAGVSESRAAAIAALGAEVERVAGSYDDSVAYASEAASQNQWIVVSDTSWPGYEEIPTWVMQGYLVMADEVVQQVETSGRSLTHVFLQAGVGGFAAALAAYFTSVYGDLAPQIIVVEPEKAACIYESAVKGEATKIDHGEATVMAMLECYEPSMVAWRILQETATAFVTISDEEALYAMAALARDQSSDPVIEGGESGAASLGGLLVALEDPEIKQSLRLNKDSVALVINTEGATDPELYAQLLAQAKALP</sequence>
<dbReference type="Gene3D" id="3.40.50.1100">
    <property type="match status" value="3"/>
</dbReference>
<dbReference type="InterPro" id="IPR036052">
    <property type="entry name" value="TrpB-like_PALP_sf"/>
</dbReference>
<dbReference type="CDD" id="cd00640">
    <property type="entry name" value="Trp-synth-beta_II"/>
    <property type="match status" value="1"/>
</dbReference>
<keyword evidence="2" id="KW-0663">Pyridoxal phosphate</keyword>
<dbReference type="Pfam" id="PF00291">
    <property type="entry name" value="PALP"/>
    <property type="match status" value="1"/>
</dbReference>
<name>A0A191Z2V5_9PSED</name>
<reference evidence="4 5" key="1">
    <citation type="journal article" date="2018" name="Syst. Appl. Microbiol.">
        <title>Pseudomonas silesiensis sp. nov. strain A3T isolated from a biological pesticide sewage treatment plant and analysis of the complete genome sequence.</title>
        <authorList>
            <person name="Kaminski M.A."/>
            <person name="Furmanczyk E.M."/>
            <person name="Sobczak A."/>
            <person name="Dziembowski A."/>
            <person name="Lipinski L."/>
        </authorList>
    </citation>
    <scope>NUCLEOTIDE SEQUENCE [LARGE SCALE GENOMIC DNA]</scope>
    <source>
        <strain evidence="4 5">A3</strain>
    </source>
</reference>
<dbReference type="NCBIfam" id="TIGR01747">
    <property type="entry name" value="diampropi_NH3ly"/>
    <property type="match status" value="1"/>
</dbReference>
<gene>
    <name evidence="4" type="ORF">PMA3_14585</name>
</gene>
<dbReference type="PANTHER" id="PTHR42937:SF1">
    <property type="entry name" value="DIAMINOPROPIONATE AMMONIA-LYASE"/>
    <property type="match status" value="1"/>
</dbReference>
<dbReference type="EMBL" id="CP014870">
    <property type="protein sequence ID" value="ANJ59364.1"/>
    <property type="molecule type" value="Genomic_DNA"/>
</dbReference>
<evidence type="ECO:0000259" key="3">
    <source>
        <dbReference type="Pfam" id="PF00291"/>
    </source>
</evidence>
<dbReference type="GO" id="GO:0008838">
    <property type="term" value="F:diaminopropionate ammonia-lyase activity"/>
    <property type="evidence" value="ECO:0007669"/>
    <property type="project" value="InterPro"/>
</dbReference>
<dbReference type="KEGG" id="psil:PMA3_14585"/>
<dbReference type="SUPFAM" id="SSF53686">
    <property type="entry name" value="Tryptophan synthase beta subunit-like PLP-dependent enzymes"/>
    <property type="match status" value="1"/>
</dbReference>
<evidence type="ECO:0000256" key="2">
    <source>
        <dbReference type="ARBA" id="ARBA00022898"/>
    </source>
</evidence>
<accession>A0A191Z2V5</accession>
<dbReference type="InterPro" id="IPR001926">
    <property type="entry name" value="TrpB-like_PALP"/>
</dbReference>
<dbReference type="PANTHER" id="PTHR42937">
    <property type="match status" value="1"/>
</dbReference>